<feature type="compositionally biased region" description="Polar residues" evidence="14">
    <location>
        <begin position="147"/>
        <end position="165"/>
    </location>
</feature>
<dbReference type="InterPro" id="IPR000917">
    <property type="entry name" value="Sulfatase_N"/>
</dbReference>
<evidence type="ECO:0000256" key="12">
    <source>
        <dbReference type="ARBA" id="ARBA00023180"/>
    </source>
</evidence>
<keyword evidence="11" id="KW-0333">Golgi apparatus</keyword>
<dbReference type="PANTHER" id="PTHR43108:SF16">
    <property type="entry name" value="EXTRACELLULAR SULFATASE SULF-1 HOMOLOG"/>
    <property type="match status" value="1"/>
</dbReference>
<evidence type="ECO:0000256" key="11">
    <source>
        <dbReference type="ARBA" id="ARBA00023034"/>
    </source>
</evidence>
<dbReference type="GO" id="GO:0008449">
    <property type="term" value="F:N-acetylglucosamine-6-sulfatase activity"/>
    <property type="evidence" value="ECO:0007669"/>
    <property type="project" value="TreeGrafter"/>
</dbReference>
<dbReference type="Pfam" id="PF00884">
    <property type="entry name" value="Sulfatase"/>
    <property type="match status" value="1"/>
</dbReference>
<comment type="subcellular location">
    <subcellularLocation>
        <location evidence="3">Cell surface</location>
    </subcellularLocation>
    <subcellularLocation>
        <location evidence="2">Endoplasmic reticulum</location>
    </subcellularLocation>
    <subcellularLocation>
        <location evidence="4">Golgi apparatus</location>
        <location evidence="4">Golgi stack</location>
    </subcellularLocation>
</comment>
<feature type="chain" id="PRO_5042991185" evidence="15">
    <location>
        <begin position="26"/>
        <end position="1227"/>
    </location>
</feature>
<name>A0AAN8XSW9_POLSC</name>
<gene>
    <name evidence="18" type="ORF">RUM43_000844</name>
</gene>
<feature type="region of interest" description="Disordered" evidence="14">
    <location>
        <begin position="627"/>
        <end position="661"/>
    </location>
</feature>
<evidence type="ECO:0000256" key="1">
    <source>
        <dbReference type="ARBA" id="ARBA00001913"/>
    </source>
</evidence>
<evidence type="ECO:0000256" key="2">
    <source>
        <dbReference type="ARBA" id="ARBA00004240"/>
    </source>
</evidence>
<evidence type="ECO:0000256" key="9">
    <source>
        <dbReference type="ARBA" id="ARBA00022824"/>
    </source>
</evidence>
<keyword evidence="10" id="KW-0106">Calcium</keyword>
<feature type="coiled-coil region" evidence="13">
    <location>
        <begin position="866"/>
        <end position="900"/>
    </location>
</feature>
<dbReference type="Pfam" id="PF12548">
    <property type="entry name" value="DUF3740"/>
    <property type="match status" value="1"/>
</dbReference>
<comment type="cofactor">
    <cofactor evidence="1">
        <name>Ca(2+)</name>
        <dbReference type="ChEBI" id="CHEBI:29108"/>
    </cofactor>
</comment>
<evidence type="ECO:0000256" key="5">
    <source>
        <dbReference type="ARBA" id="ARBA00008779"/>
    </source>
</evidence>
<dbReference type="GO" id="GO:0009986">
    <property type="term" value="C:cell surface"/>
    <property type="evidence" value="ECO:0007669"/>
    <property type="project" value="UniProtKB-SubCell"/>
</dbReference>
<keyword evidence="9" id="KW-0256">Endoplasmic reticulum</keyword>
<dbReference type="EMBL" id="JAWJWE010000001">
    <property type="protein sequence ID" value="KAK6644577.1"/>
    <property type="molecule type" value="Genomic_DNA"/>
</dbReference>
<feature type="compositionally biased region" description="Basic and acidic residues" evidence="14">
    <location>
        <begin position="119"/>
        <end position="131"/>
    </location>
</feature>
<evidence type="ECO:0000256" key="4">
    <source>
        <dbReference type="ARBA" id="ARBA00004348"/>
    </source>
</evidence>
<keyword evidence="7 15" id="KW-0732">Signal</keyword>
<feature type="compositionally biased region" description="Basic and acidic residues" evidence="14">
    <location>
        <begin position="67"/>
        <end position="106"/>
    </location>
</feature>
<keyword evidence="12" id="KW-0325">Glycoprotein</keyword>
<evidence type="ECO:0000256" key="10">
    <source>
        <dbReference type="ARBA" id="ARBA00022837"/>
    </source>
</evidence>
<dbReference type="Gene3D" id="3.40.720.10">
    <property type="entry name" value="Alkaline Phosphatase, subunit A"/>
    <property type="match status" value="1"/>
</dbReference>
<feature type="region of interest" description="Disordered" evidence="14">
    <location>
        <begin position="119"/>
        <end position="165"/>
    </location>
</feature>
<keyword evidence="13" id="KW-0175">Coiled coil</keyword>
<sequence>MVGTVEVKSLAFLLVLVCFLKSSLTETPDNKYKNRTDVIRNNSLHDVQYTPKPYGVSRTNQRPYVGHSRDGKSAAGKERSNTSNREFTRKSQDGKGEFTKRPTEEEYIRNVNREALIAKKSETNASKREETSDLTNVKGNGDKKESSNSFRNTNNAPPKNTNSENRVNYITSLRHRKMRKHAGGNFINIPATRERKPNIILLLTDDQDVELGSLNFMPKTLRLLRDGGAEFRHAYVTTPMCCPSRSSLLTGMYVHNHNVFTNNENCSNVQWQQTHETRTFATYLSNAGYRTGDVLTKYNGSYIPPGWREWAGLIMNSRYYNYSINLNGKKVKHGFDYHKDYYPDLIANDSIAFLRQSKQYFSRKPVMLVVSFPAPHGPEDSAPQFSKMFFNVTTHHTPAYDYAPNPDKQWILQVTNKMQDIHKHFTDMLMTKRLQTLQSVDSAVERIYQELKNIGELDNTYIIYTSDHGYHLGQFGLVKGKSFPFEFDVRVPFLVRGPGIAPGMVIDDIVLNIDLAPTFLDLAGVESPLHMDGRSIVRLLHQRSNKRRRIKWPDTFLIESSGRRELPETAHAKKLKAKELRLLKKKGSTTEVPRNVTQDAFGSITLLILLPAIKFYAIENDIVLTQDESSDNMESQQSEKEESFEGDSGDEIEEEISEEDSSGPFIHDLRYGGILLPTSSDSQVDNKIPQLAQSIPQPIPKLARLALECQSPDMRAPCQPGQKWHCIADGDRWRKYKCKFHKKCTCITPSGYMYTGLYNEEGGRKMSFGRKRSNEFEMWSEISERVDSGTLLSIMARSGKIMRRRKRESSEEHMTDVWDDLEHELLEAEETERTINTTFGREPNASRCSVTQRGQVNCSSLIYRDIKVWKRSRNQLEYKIKRLKTELEALKEIRKHLREKRPELPTTPGNYINETNYTDEITESSRNDIFNSTTITELPLLNATENILTTTEMFFPENVTTFSASSTRYSTEATESTSNYNSEVAPTTITRMSTYPRKSFVTTRKPTTRGRFDSKEEGLSNRIHGAITVFRGRDRCLCRPNVHDAKREEKELAREAKRKLKEERLRKKERKLKKKAKLEKECLSEKMNCFIHDNEHWRTAPMWTGKCQGPFCFCMNANNNTYSCLRTINATHNFLYCEFTTGFRTFYNLRIDPFEQLNRINTLTPDESRFLSNQLADMKACKGTKECTAGREKLSYSHHYNQKHNHNNHHHHHQSQSFAPVKKEVAY</sequence>
<dbReference type="PANTHER" id="PTHR43108">
    <property type="entry name" value="N-ACETYLGLUCOSAMINE-6-SULFATASE FAMILY MEMBER"/>
    <property type="match status" value="1"/>
</dbReference>
<evidence type="ECO:0000259" key="17">
    <source>
        <dbReference type="Pfam" id="PF12548"/>
    </source>
</evidence>
<feature type="domain" description="Sulfatase N-terminal" evidence="16">
    <location>
        <begin position="197"/>
        <end position="525"/>
    </location>
</feature>
<evidence type="ECO:0000256" key="3">
    <source>
        <dbReference type="ARBA" id="ARBA00004241"/>
    </source>
</evidence>
<feature type="compositionally biased region" description="Basic residues" evidence="14">
    <location>
        <begin position="1201"/>
        <end position="1214"/>
    </location>
</feature>
<comment type="similarity">
    <text evidence="5">Belongs to the sulfatase family.</text>
</comment>
<evidence type="ECO:0000256" key="6">
    <source>
        <dbReference type="ARBA" id="ARBA00022723"/>
    </source>
</evidence>
<dbReference type="CDD" id="cd16147">
    <property type="entry name" value="G6S"/>
    <property type="match status" value="1"/>
</dbReference>
<dbReference type="PROSITE" id="PS00523">
    <property type="entry name" value="SULFATASE_1"/>
    <property type="match status" value="1"/>
</dbReference>
<evidence type="ECO:0000259" key="16">
    <source>
        <dbReference type="Pfam" id="PF00884"/>
    </source>
</evidence>
<dbReference type="InterPro" id="IPR024609">
    <property type="entry name" value="Extracellular_sulfatase_C"/>
</dbReference>
<evidence type="ECO:0000313" key="19">
    <source>
        <dbReference type="Proteomes" id="UP001372834"/>
    </source>
</evidence>
<evidence type="ECO:0000256" key="13">
    <source>
        <dbReference type="SAM" id="Coils"/>
    </source>
</evidence>
<organism evidence="18 19">
    <name type="scientific">Polyplax serrata</name>
    <name type="common">Common mouse louse</name>
    <dbReference type="NCBI Taxonomy" id="468196"/>
    <lineage>
        <taxon>Eukaryota</taxon>
        <taxon>Metazoa</taxon>
        <taxon>Ecdysozoa</taxon>
        <taxon>Arthropoda</taxon>
        <taxon>Hexapoda</taxon>
        <taxon>Insecta</taxon>
        <taxon>Pterygota</taxon>
        <taxon>Neoptera</taxon>
        <taxon>Paraneoptera</taxon>
        <taxon>Psocodea</taxon>
        <taxon>Troctomorpha</taxon>
        <taxon>Phthiraptera</taxon>
        <taxon>Anoplura</taxon>
        <taxon>Polyplacidae</taxon>
        <taxon>Polyplax</taxon>
    </lineage>
</organism>
<feature type="compositionally biased region" description="Acidic residues" evidence="14">
    <location>
        <begin position="644"/>
        <end position="661"/>
    </location>
</feature>
<dbReference type="Proteomes" id="UP001372834">
    <property type="component" value="Unassembled WGS sequence"/>
</dbReference>
<proteinExistence type="inferred from homology"/>
<keyword evidence="6" id="KW-0479">Metal-binding</keyword>
<dbReference type="SUPFAM" id="SSF53649">
    <property type="entry name" value="Alkaline phosphatase-like"/>
    <property type="match status" value="1"/>
</dbReference>
<feature type="signal peptide" evidence="15">
    <location>
        <begin position="1"/>
        <end position="25"/>
    </location>
</feature>
<evidence type="ECO:0000313" key="18">
    <source>
        <dbReference type="EMBL" id="KAK6644577.1"/>
    </source>
</evidence>
<dbReference type="GO" id="GO:0046872">
    <property type="term" value="F:metal ion binding"/>
    <property type="evidence" value="ECO:0007669"/>
    <property type="project" value="UniProtKB-KW"/>
</dbReference>
<dbReference type="InterPro" id="IPR024607">
    <property type="entry name" value="Sulfatase_CS"/>
</dbReference>
<dbReference type="GO" id="GO:0005783">
    <property type="term" value="C:endoplasmic reticulum"/>
    <property type="evidence" value="ECO:0007669"/>
    <property type="project" value="UniProtKB-SubCell"/>
</dbReference>
<dbReference type="GO" id="GO:0005795">
    <property type="term" value="C:Golgi stack"/>
    <property type="evidence" value="ECO:0007669"/>
    <property type="project" value="UniProtKB-SubCell"/>
</dbReference>
<feature type="coiled-coil region" evidence="13">
    <location>
        <begin position="1042"/>
        <end position="1086"/>
    </location>
</feature>
<accession>A0AAN8XSW9</accession>
<evidence type="ECO:0000256" key="15">
    <source>
        <dbReference type="SAM" id="SignalP"/>
    </source>
</evidence>
<reference evidence="18 19" key="1">
    <citation type="submission" date="2023-10" db="EMBL/GenBank/DDBJ databases">
        <title>Genomes of two closely related lineages of the louse Polyplax serrata with different host specificities.</title>
        <authorList>
            <person name="Martinu J."/>
            <person name="Tarabai H."/>
            <person name="Stefka J."/>
            <person name="Hypsa V."/>
        </authorList>
    </citation>
    <scope>NUCLEOTIDE SEQUENCE [LARGE SCALE GENOMIC DNA]</scope>
    <source>
        <strain evidence="18">HR10_N</strain>
    </source>
</reference>
<keyword evidence="8" id="KW-0378">Hydrolase</keyword>
<dbReference type="AlphaFoldDB" id="A0AAN8XSW9"/>
<comment type="caution">
    <text evidence="18">The sequence shown here is derived from an EMBL/GenBank/DDBJ whole genome shotgun (WGS) entry which is preliminary data.</text>
</comment>
<evidence type="ECO:0000256" key="8">
    <source>
        <dbReference type="ARBA" id="ARBA00022801"/>
    </source>
</evidence>
<evidence type="ECO:0000256" key="14">
    <source>
        <dbReference type="SAM" id="MobiDB-lite"/>
    </source>
</evidence>
<feature type="region of interest" description="Disordered" evidence="14">
    <location>
        <begin position="1201"/>
        <end position="1222"/>
    </location>
</feature>
<dbReference type="GO" id="GO:0005539">
    <property type="term" value="F:glycosaminoglycan binding"/>
    <property type="evidence" value="ECO:0007669"/>
    <property type="project" value="TreeGrafter"/>
</dbReference>
<protein>
    <submittedName>
        <fullName evidence="18">Uncharacterized protein</fullName>
    </submittedName>
</protein>
<feature type="region of interest" description="Disordered" evidence="14">
    <location>
        <begin position="43"/>
        <end position="106"/>
    </location>
</feature>
<evidence type="ECO:0000256" key="7">
    <source>
        <dbReference type="ARBA" id="ARBA00022729"/>
    </source>
</evidence>
<dbReference type="InterPro" id="IPR017850">
    <property type="entry name" value="Alkaline_phosphatase_core_sf"/>
</dbReference>
<dbReference type="FunFam" id="3.40.720.10:FF:000050">
    <property type="entry name" value="Extracellular sulfatase SULF-1"/>
    <property type="match status" value="1"/>
</dbReference>
<feature type="domain" description="Extracellular sulfatase C-terminal" evidence="17">
    <location>
        <begin position="806"/>
        <end position="903"/>
    </location>
</feature>